<evidence type="ECO:0000256" key="3">
    <source>
        <dbReference type="ARBA" id="ARBA00022707"/>
    </source>
</evidence>
<dbReference type="GO" id="GO:0007030">
    <property type="term" value="P:Golgi organization"/>
    <property type="evidence" value="ECO:0007669"/>
    <property type="project" value="TreeGrafter"/>
</dbReference>
<sequence>MLSFVGSSDVSPRTCLLHHELLNLMLVAMSTQLCSGPSPGPKDVHPFIDAAMLQESGVVASTVRKLLLNFITRPRFPFDGSTYPFSPEGNQSGVLQRVGSVAANFVLLPYYTFNYLLSSSSAGARSPLAEKSLLVLLVLVHYRKCLVVKSLTDNNLGDVDSTTYLRESSSFYENPYCKALENARDIQFDRVDIEGNAHNGPLVRLPFASLFDTLGLCLSDETSVLLLYSLVHGNSDFLEYVLVRTDLDTLLMPILETLYNASRRTSNQIYMLLIILLILSQDSSFNASIHKLMLPSVPWYEERLLHHTSLGSLMVIVLIRTVKYNLSKLRVRQMFSCGIHV</sequence>
<organism evidence="5 6">
    <name type="scientific">Ensete ventricosum</name>
    <name type="common">Abyssinian banana</name>
    <name type="synonym">Musa ensete</name>
    <dbReference type="NCBI Taxonomy" id="4639"/>
    <lineage>
        <taxon>Eukaryota</taxon>
        <taxon>Viridiplantae</taxon>
        <taxon>Streptophyta</taxon>
        <taxon>Embryophyta</taxon>
        <taxon>Tracheophyta</taxon>
        <taxon>Spermatophyta</taxon>
        <taxon>Magnoliopsida</taxon>
        <taxon>Liliopsida</taxon>
        <taxon>Zingiberales</taxon>
        <taxon>Musaceae</taxon>
        <taxon>Ensete</taxon>
    </lineage>
</organism>
<comment type="caution">
    <text evidence="5">The sequence shown here is derived from an EMBL/GenBank/DDBJ whole genome shotgun (WGS) entry which is preliminary data.</text>
</comment>
<dbReference type="PANTHER" id="PTHR12895">
    <property type="entry name" value="DYMECLIN"/>
    <property type="match status" value="1"/>
</dbReference>
<evidence type="ECO:0000313" key="5">
    <source>
        <dbReference type="EMBL" id="RRT40425.1"/>
    </source>
</evidence>
<evidence type="ECO:0000313" key="6">
    <source>
        <dbReference type="Proteomes" id="UP000287651"/>
    </source>
</evidence>
<reference evidence="5 6" key="1">
    <citation type="journal article" date="2014" name="Agronomy (Basel)">
        <title>A Draft Genome Sequence for Ensete ventricosum, the Drought-Tolerant Tree Against Hunger.</title>
        <authorList>
            <person name="Harrison J."/>
            <person name="Moore K.A."/>
            <person name="Paszkiewicz K."/>
            <person name="Jones T."/>
            <person name="Grant M."/>
            <person name="Ambacheew D."/>
            <person name="Muzemil S."/>
            <person name="Studholme D.J."/>
        </authorList>
    </citation>
    <scope>NUCLEOTIDE SEQUENCE [LARGE SCALE GENOMIC DNA]</scope>
</reference>
<dbReference type="EMBL" id="AMZH03019389">
    <property type="protein sequence ID" value="RRT40425.1"/>
    <property type="molecule type" value="Genomic_DNA"/>
</dbReference>
<dbReference type="GO" id="GO:0005794">
    <property type="term" value="C:Golgi apparatus"/>
    <property type="evidence" value="ECO:0007669"/>
    <property type="project" value="TreeGrafter"/>
</dbReference>
<gene>
    <name evidence="5" type="ORF">B296_00058543</name>
</gene>
<keyword evidence="3" id="KW-0519">Myristate</keyword>
<accession>A0A426XLW1</accession>
<evidence type="ECO:0000256" key="2">
    <source>
        <dbReference type="ARBA" id="ARBA00015736"/>
    </source>
</evidence>
<dbReference type="PANTHER" id="PTHR12895:SF9">
    <property type="entry name" value="DYMECLIN"/>
    <property type="match status" value="1"/>
</dbReference>
<evidence type="ECO:0000256" key="4">
    <source>
        <dbReference type="ARBA" id="ARBA00023288"/>
    </source>
</evidence>
<evidence type="ECO:0000256" key="1">
    <source>
        <dbReference type="ARBA" id="ARBA00010603"/>
    </source>
</evidence>
<dbReference type="AlphaFoldDB" id="A0A426XLW1"/>
<dbReference type="Pfam" id="PF09742">
    <property type="entry name" value="Dymeclin"/>
    <property type="match status" value="1"/>
</dbReference>
<dbReference type="InterPro" id="IPR019142">
    <property type="entry name" value="Dymeclin"/>
</dbReference>
<protein>
    <recommendedName>
        <fullName evidence="2">Dymeclin</fullName>
    </recommendedName>
</protein>
<comment type="similarity">
    <text evidence="1">Belongs to the dymeclin family.</text>
</comment>
<dbReference type="Proteomes" id="UP000287651">
    <property type="component" value="Unassembled WGS sequence"/>
</dbReference>
<keyword evidence="4" id="KW-0449">Lipoprotein</keyword>
<name>A0A426XLW1_ENSVE</name>
<proteinExistence type="inferred from homology"/>